<protein>
    <submittedName>
        <fullName evidence="1">Uncharacterized protein</fullName>
    </submittedName>
</protein>
<dbReference type="EMBL" id="LXQA010103192">
    <property type="protein sequence ID" value="MCI16957.1"/>
    <property type="molecule type" value="Genomic_DNA"/>
</dbReference>
<accession>A0A392PYZ7</accession>
<keyword evidence="2" id="KW-1185">Reference proteome</keyword>
<dbReference type="AlphaFoldDB" id="A0A392PYZ7"/>
<reference evidence="1 2" key="1">
    <citation type="journal article" date="2018" name="Front. Plant Sci.">
        <title>Red Clover (Trifolium pratense) and Zigzag Clover (T. medium) - A Picture of Genomic Similarities and Differences.</title>
        <authorList>
            <person name="Dluhosova J."/>
            <person name="Istvanek J."/>
            <person name="Nedelnik J."/>
            <person name="Repkova J."/>
        </authorList>
    </citation>
    <scope>NUCLEOTIDE SEQUENCE [LARGE SCALE GENOMIC DNA]</scope>
    <source>
        <strain evidence="2">cv. 10/8</strain>
        <tissue evidence="1">Leaf</tissue>
    </source>
</reference>
<dbReference type="Proteomes" id="UP000265520">
    <property type="component" value="Unassembled WGS sequence"/>
</dbReference>
<sequence>PSFRWQQYVIVVADVGCGEIVITAVEFVKEPPCHRQTRVRAVVASPELSRKRSSD</sequence>
<name>A0A392PYZ7_9FABA</name>
<proteinExistence type="predicted"/>
<organism evidence="1 2">
    <name type="scientific">Trifolium medium</name>
    <dbReference type="NCBI Taxonomy" id="97028"/>
    <lineage>
        <taxon>Eukaryota</taxon>
        <taxon>Viridiplantae</taxon>
        <taxon>Streptophyta</taxon>
        <taxon>Embryophyta</taxon>
        <taxon>Tracheophyta</taxon>
        <taxon>Spermatophyta</taxon>
        <taxon>Magnoliopsida</taxon>
        <taxon>eudicotyledons</taxon>
        <taxon>Gunneridae</taxon>
        <taxon>Pentapetalae</taxon>
        <taxon>rosids</taxon>
        <taxon>fabids</taxon>
        <taxon>Fabales</taxon>
        <taxon>Fabaceae</taxon>
        <taxon>Papilionoideae</taxon>
        <taxon>50 kb inversion clade</taxon>
        <taxon>NPAAA clade</taxon>
        <taxon>Hologalegina</taxon>
        <taxon>IRL clade</taxon>
        <taxon>Trifolieae</taxon>
        <taxon>Trifolium</taxon>
    </lineage>
</organism>
<comment type="caution">
    <text evidence="1">The sequence shown here is derived from an EMBL/GenBank/DDBJ whole genome shotgun (WGS) entry which is preliminary data.</text>
</comment>
<evidence type="ECO:0000313" key="2">
    <source>
        <dbReference type="Proteomes" id="UP000265520"/>
    </source>
</evidence>
<feature type="non-terminal residue" evidence="1">
    <location>
        <position position="1"/>
    </location>
</feature>
<evidence type="ECO:0000313" key="1">
    <source>
        <dbReference type="EMBL" id="MCI16957.1"/>
    </source>
</evidence>